<comment type="caution">
    <text evidence="1">The sequence shown here is derived from an EMBL/GenBank/DDBJ whole genome shotgun (WGS) entry which is preliminary data.</text>
</comment>
<evidence type="ECO:0000313" key="1">
    <source>
        <dbReference type="EMBL" id="PZF72611.1"/>
    </source>
</evidence>
<dbReference type="AlphaFoldDB" id="A0A2W2ABC9"/>
<dbReference type="Proteomes" id="UP000248745">
    <property type="component" value="Unassembled WGS sequence"/>
</dbReference>
<evidence type="ECO:0000313" key="2">
    <source>
        <dbReference type="Proteomes" id="UP000248745"/>
    </source>
</evidence>
<protein>
    <submittedName>
        <fullName evidence="1">Uncharacterized protein</fullName>
    </submittedName>
</protein>
<proteinExistence type="predicted"/>
<organism evidence="1 2">
    <name type="scientific">Taibaiella soli</name>
    <dbReference type="NCBI Taxonomy" id="1649169"/>
    <lineage>
        <taxon>Bacteria</taxon>
        <taxon>Pseudomonadati</taxon>
        <taxon>Bacteroidota</taxon>
        <taxon>Chitinophagia</taxon>
        <taxon>Chitinophagales</taxon>
        <taxon>Chitinophagaceae</taxon>
        <taxon>Taibaiella</taxon>
    </lineage>
</organism>
<keyword evidence="2" id="KW-1185">Reference proteome</keyword>
<gene>
    <name evidence="1" type="ORF">DN068_12150</name>
</gene>
<dbReference type="EMBL" id="QKTW01000017">
    <property type="protein sequence ID" value="PZF72611.1"/>
    <property type="molecule type" value="Genomic_DNA"/>
</dbReference>
<reference evidence="1 2" key="1">
    <citation type="submission" date="2018-06" db="EMBL/GenBank/DDBJ databases">
        <title>Mucibacter soli gen. nov., sp. nov., a new member of the family Chitinophagaceae producing mucin.</title>
        <authorList>
            <person name="Kim M.-K."/>
            <person name="Park S."/>
            <person name="Kim T.-S."/>
            <person name="Joung Y."/>
            <person name="Han J.-H."/>
            <person name="Kim S.B."/>
        </authorList>
    </citation>
    <scope>NUCLEOTIDE SEQUENCE [LARGE SCALE GENOMIC DNA]</scope>
    <source>
        <strain evidence="1 2">R1-15</strain>
    </source>
</reference>
<accession>A0A2W2ABC9</accession>
<sequence length="162" mass="18439">MCLYAQVKKEVDNGIFVLFPSASEYKTTTSTSTYLAKTQNCIFMVLIQRNAIPNYPEYVKAKQKWTASEIEKVESSFLDNIAKGKLEYTGNQGVVTPIKIGGYRGRNIEYSAINPATGERGKRFTKVFLVRDKAINFDVWFLNDSQTAIREKDKFLNSIQVQ</sequence>
<name>A0A2W2ABC9_9BACT</name>